<proteinExistence type="predicted"/>
<accession>A0ABN7QAV0</accession>
<comment type="caution">
    <text evidence="1">The sequence shown here is derived from an EMBL/GenBank/DDBJ whole genome shotgun (WGS) entry which is preliminary data.</text>
</comment>
<protein>
    <recommendedName>
        <fullName evidence="3">HTH marR-type domain-containing protein</fullName>
    </recommendedName>
</protein>
<evidence type="ECO:0000313" key="1">
    <source>
        <dbReference type="EMBL" id="CAG2160661.1"/>
    </source>
</evidence>
<keyword evidence="2" id="KW-1185">Reference proteome</keyword>
<sequence>MSRLKIGIASLEDYKARTIAIARGQYKPSPDEPKVWFQSLDVLAKVLSPANRELLTLISQTHPESLDELAEKTGRAISNLSRTLRTMERYNLVRLEAGPRRRLAPRVDYDGVELDLDFDVTPGRSMPSPSDDLLPA</sequence>
<dbReference type="EMBL" id="CAJPVI010000087">
    <property type="protein sequence ID" value="CAG2160661.1"/>
    <property type="molecule type" value="Genomic_DNA"/>
</dbReference>
<name>A0ABN7QAV0_9BURK</name>
<dbReference type="Proteomes" id="UP000672657">
    <property type="component" value="Unassembled WGS sequence"/>
</dbReference>
<dbReference type="RefSeq" id="WP_211958399.1">
    <property type="nucleotide sequence ID" value="NZ_CAJPVI010000087.1"/>
</dbReference>
<dbReference type="Gene3D" id="1.10.10.10">
    <property type="entry name" value="Winged helix-like DNA-binding domain superfamily/Winged helix DNA-binding domain"/>
    <property type="match status" value="1"/>
</dbReference>
<dbReference type="Pfam" id="PF25212">
    <property type="entry name" value="HVO_A0114"/>
    <property type="match status" value="1"/>
</dbReference>
<dbReference type="InterPro" id="IPR036388">
    <property type="entry name" value="WH-like_DNA-bd_sf"/>
</dbReference>
<reference evidence="1 2" key="1">
    <citation type="submission" date="2021-03" db="EMBL/GenBank/DDBJ databases">
        <authorList>
            <person name="Peeters C."/>
        </authorList>
    </citation>
    <scope>NUCLEOTIDE SEQUENCE [LARGE SCALE GENOMIC DNA]</scope>
    <source>
        <strain evidence="1 2">LMG 26411</strain>
    </source>
</reference>
<gene>
    <name evidence="1" type="ORF">LMG26411_07660</name>
</gene>
<dbReference type="InterPro" id="IPR036390">
    <property type="entry name" value="WH_DNA-bd_sf"/>
</dbReference>
<evidence type="ECO:0000313" key="2">
    <source>
        <dbReference type="Proteomes" id="UP000672657"/>
    </source>
</evidence>
<dbReference type="SUPFAM" id="SSF46785">
    <property type="entry name" value="Winged helix' DNA-binding domain"/>
    <property type="match status" value="1"/>
</dbReference>
<organism evidence="1 2">
    <name type="scientific">Cupriavidus numazuensis</name>
    <dbReference type="NCBI Taxonomy" id="221992"/>
    <lineage>
        <taxon>Bacteria</taxon>
        <taxon>Pseudomonadati</taxon>
        <taxon>Pseudomonadota</taxon>
        <taxon>Betaproteobacteria</taxon>
        <taxon>Burkholderiales</taxon>
        <taxon>Burkholderiaceae</taxon>
        <taxon>Cupriavidus</taxon>
    </lineage>
</organism>
<evidence type="ECO:0008006" key="3">
    <source>
        <dbReference type="Google" id="ProtNLM"/>
    </source>
</evidence>